<protein>
    <submittedName>
        <fullName evidence="1">Uncharacterized protein</fullName>
    </submittedName>
</protein>
<organism evidence="1">
    <name type="scientific">Arundo donax</name>
    <name type="common">Giant reed</name>
    <name type="synonym">Donax arundinaceus</name>
    <dbReference type="NCBI Taxonomy" id="35708"/>
    <lineage>
        <taxon>Eukaryota</taxon>
        <taxon>Viridiplantae</taxon>
        <taxon>Streptophyta</taxon>
        <taxon>Embryophyta</taxon>
        <taxon>Tracheophyta</taxon>
        <taxon>Spermatophyta</taxon>
        <taxon>Magnoliopsida</taxon>
        <taxon>Liliopsida</taxon>
        <taxon>Poales</taxon>
        <taxon>Poaceae</taxon>
        <taxon>PACMAD clade</taxon>
        <taxon>Arundinoideae</taxon>
        <taxon>Arundineae</taxon>
        <taxon>Arundo</taxon>
    </lineage>
</organism>
<reference evidence="1" key="1">
    <citation type="submission" date="2014-09" db="EMBL/GenBank/DDBJ databases">
        <authorList>
            <person name="Magalhaes I.L.F."/>
            <person name="Oliveira U."/>
            <person name="Santos F.R."/>
            <person name="Vidigal T.H.D.A."/>
            <person name="Brescovit A.D."/>
            <person name="Santos A.J."/>
        </authorList>
    </citation>
    <scope>NUCLEOTIDE SEQUENCE</scope>
    <source>
        <tissue evidence="1">Shoot tissue taken approximately 20 cm above the soil surface</tissue>
    </source>
</reference>
<dbReference type="EMBL" id="GBRH01259018">
    <property type="protein sequence ID" value="JAD38877.1"/>
    <property type="molecule type" value="Transcribed_RNA"/>
</dbReference>
<sequence length="25" mass="2847">MNVPMSMLAYRSTINQIIDNFICTA</sequence>
<dbReference type="AlphaFoldDB" id="A0A0A8ZVP8"/>
<accession>A0A0A8ZVP8</accession>
<reference evidence="1" key="2">
    <citation type="journal article" date="2015" name="Data Brief">
        <title>Shoot transcriptome of the giant reed, Arundo donax.</title>
        <authorList>
            <person name="Barrero R.A."/>
            <person name="Guerrero F.D."/>
            <person name="Moolhuijzen P."/>
            <person name="Goolsby J.A."/>
            <person name="Tidwell J."/>
            <person name="Bellgard S.E."/>
            <person name="Bellgard M.I."/>
        </authorList>
    </citation>
    <scope>NUCLEOTIDE SEQUENCE</scope>
    <source>
        <tissue evidence="1">Shoot tissue taken approximately 20 cm above the soil surface</tissue>
    </source>
</reference>
<evidence type="ECO:0000313" key="1">
    <source>
        <dbReference type="EMBL" id="JAD38877.1"/>
    </source>
</evidence>
<proteinExistence type="predicted"/>
<name>A0A0A8ZVP8_ARUDO</name>